<protein>
    <submittedName>
        <fullName evidence="7">NAC domain-containing protein</fullName>
    </submittedName>
</protein>
<evidence type="ECO:0000256" key="1">
    <source>
        <dbReference type="ARBA" id="ARBA00004123"/>
    </source>
</evidence>
<feature type="domain" description="NAC" evidence="6">
    <location>
        <begin position="14"/>
        <end position="160"/>
    </location>
</feature>
<evidence type="ECO:0000313" key="7">
    <source>
        <dbReference type="EMBL" id="AIA57532.1"/>
    </source>
</evidence>
<dbReference type="EMBL" id="KF874852">
    <property type="protein sequence ID" value="AIA57532.1"/>
    <property type="molecule type" value="mRNA"/>
</dbReference>
<name>A0A059ZXJ7_BOENI</name>
<keyword evidence="2" id="KW-0805">Transcription regulation</keyword>
<keyword evidence="4" id="KW-0804">Transcription</keyword>
<evidence type="ECO:0000256" key="5">
    <source>
        <dbReference type="ARBA" id="ARBA00023242"/>
    </source>
</evidence>
<evidence type="ECO:0000256" key="4">
    <source>
        <dbReference type="ARBA" id="ARBA00023163"/>
    </source>
</evidence>
<dbReference type="GO" id="GO:0005634">
    <property type="term" value="C:nucleus"/>
    <property type="evidence" value="ECO:0007669"/>
    <property type="project" value="UniProtKB-SubCell"/>
</dbReference>
<reference evidence="7" key="1">
    <citation type="submission" date="2013-11" db="EMBL/GenBank/DDBJ databases">
        <title>Identification, phylogenetic and expression analysis for 32 NAC transcription factors in ramie (Boehmeria nivea L. Gaud).</title>
        <authorList>
            <person name="Liu T."/>
        </authorList>
    </citation>
    <scope>NUCLEOTIDE SEQUENCE</scope>
</reference>
<dbReference type="PANTHER" id="PTHR31744">
    <property type="entry name" value="PROTEIN CUP-SHAPED COTYLEDON 2-RELATED"/>
    <property type="match status" value="1"/>
</dbReference>
<dbReference type="GO" id="GO:0006355">
    <property type="term" value="P:regulation of DNA-templated transcription"/>
    <property type="evidence" value="ECO:0007669"/>
    <property type="project" value="InterPro"/>
</dbReference>
<comment type="subcellular location">
    <subcellularLocation>
        <location evidence="1">Nucleus</location>
    </subcellularLocation>
</comment>
<keyword evidence="3" id="KW-0238">DNA-binding</keyword>
<accession>A0A059ZXJ7</accession>
<sequence length="296" mass="33952">MATNPCVDSTPELELPGFRFHPTEEELLDFYLKNTILGKIMPFDIITSLNIYHYDPWELPGKARLGEREWYFFVPRDRKHGSGGRPNRTTERGFWKATGSDRKIVSLSEPKRVIGLRKTLVFYKGRAPRGIKTDWVMNEYRLPDNCKLSKETVLCKVYRKATSLKVLEQRVAMEEELKNFQSVSPAASPMDTCLSFCGAQEEVMTPPPPPSMVQLLQPQMVLKTEEVEEVEAKRSEAKGKGCSSLKVPFGYKETLPEIQVPSNKLAMEWNTQDPLWMQLNSPWLQSLITPHNILNF</sequence>
<organism evidence="7">
    <name type="scientific">Boehmeria nivea</name>
    <name type="common">Chinese grass</name>
    <name type="synonym">Urtica nivea</name>
    <dbReference type="NCBI Taxonomy" id="83906"/>
    <lineage>
        <taxon>Eukaryota</taxon>
        <taxon>Viridiplantae</taxon>
        <taxon>Streptophyta</taxon>
        <taxon>Embryophyta</taxon>
        <taxon>Tracheophyta</taxon>
        <taxon>Spermatophyta</taxon>
        <taxon>Magnoliopsida</taxon>
        <taxon>eudicotyledons</taxon>
        <taxon>Gunneridae</taxon>
        <taxon>Pentapetalae</taxon>
        <taxon>rosids</taxon>
        <taxon>fabids</taxon>
        <taxon>Rosales</taxon>
        <taxon>Urticaceae</taxon>
        <taxon>Boehmeria</taxon>
    </lineage>
</organism>
<dbReference type="Pfam" id="PF02365">
    <property type="entry name" value="NAM"/>
    <property type="match status" value="1"/>
</dbReference>
<dbReference type="InterPro" id="IPR003441">
    <property type="entry name" value="NAC-dom"/>
</dbReference>
<evidence type="ECO:0000256" key="3">
    <source>
        <dbReference type="ARBA" id="ARBA00023125"/>
    </source>
</evidence>
<dbReference type="FunFam" id="2.170.150.80:FF:000010">
    <property type="entry name" value="NAC domain-containing protein 67-like"/>
    <property type="match status" value="1"/>
</dbReference>
<dbReference type="InterPro" id="IPR036093">
    <property type="entry name" value="NAC_dom_sf"/>
</dbReference>
<dbReference type="GO" id="GO:0003677">
    <property type="term" value="F:DNA binding"/>
    <property type="evidence" value="ECO:0007669"/>
    <property type="project" value="UniProtKB-KW"/>
</dbReference>
<dbReference type="AlphaFoldDB" id="A0A059ZXJ7"/>
<proteinExistence type="evidence at transcript level"/>
<evidence type="ECO:0000259" key="6">
    <source>
        <dbReference type="PROSITE" id="PS51005"/>
    </source>
</evidence>
<dbReference type="PROSITE" id="PS51005">
    <property type="entry name" value="NAC"/>
    <property type="match status" value="1"/>
</dbReference>
<dbReference type="PANTHER" id="PTHR31744:SF79">
    <property type="entry name" value="NAC DOMAIN-CONTAINING PROTEIN"/>
    <property type="match status" value="1"/>
</dbReference>
<gene>
    <name evidence="7" type="primary">NAC28</name>
</gene>
<dbReference type="SUPFAM" id="SSF101941">
    <property type="entry name" value="NAC domain"/>
    <property type="match status" value="1"/>
</dbReference>
<dbReference type="Gene3D" id="2.170.150.80">
    <property type="entry name" value="NAC domain"/>
    <property type="match status" value="1"/>
</dbReference>
<evidence type="ECO:0000256" key="2">
    <source>
        <dbReference type="ARBA" id="ARBA00023015"/>
    </source>
</evidence>
<keyword evidence="5" id="KW-0539">Nucleus</keyword>